<dbReference type="InterPro" id="IPR008907">
    <property type="entry name" value="TPP/p25"/>
</dbReference>
<keyword evidence="5" id="KW-1185">Reference proteome</keyword>
<feature type="domain" description="WW" evidence="3">
    <location>
        <begin position="136"/>
        <end position="170"/>
    </location>
</feature>
<evidence type="ECO:0000313" key="5">
    <source>
        <dbReference type="Proteomes" id="UP001642464"/>
    </source>
</evidence>
<reference evidence="4 5" key="1">
    <citation type="submission" date="2024-02" db="EMBL/GenBank/DDBJ databases">
        <authorList>
            <person name="Chen Y."/>
            <person name="Shah S."/>
            <person name="Dougan E. K."/>
            <person name="Thang M."/>
            <person name="Chan C."/>
        </authorList>
    </citation>
    <scope>NUCLEOTIDE SEQUENCE [LARGE SCALE GENOMIC DNA]</scope>
</reference>
<dbReference type="Pfam" id="PF00397">
    <property type="entry name" value="WW"/>
    <property type="match status" value="1"/>
</dbReference>
<protein>
    <submittedName>
        <fullName evidence="4">Tubulin polymerization-promoting protein family member 2</fullName>
    </submittedName>
</protein>
<evidence type="ECO:0000256" key="1">
    <source>
        <dbReference type="ARBA" id="ARBA00010994"/>
    </source>
</evidence>
<dbReference type="SUPFAM" id="SSF51045">
    <property type="entry name" value="WW domain"/>
    <property type="match status" value="1"/>
</dbReference>
<evidence type="ECO:0000256" key="2">
    <source>
        <dbReference type="SAM" id="MobiDB-lite"/>
    </source>
</evidence>
<sequence>MEDSLRDAFERFSAFGSRGATGPERMDSRACLKLAKDCGVLGKALTPTEVDLIFAKTKTKGKNKITFEQFVECTRLWAVKAKTSHAELVLKVAASKGPTVNSALANRTTPQIQAPAAAPKSPPPLAKADSKLDVMPRLHPDWYEVKDHATGKFYYVNRKTKETSWDQDSSPSLADAAATKGAATGQVEEQKQAPPKSVFDKLTDPSLFTGAHKHRFDANTGQGLGLAGGDRAPK</sequence>
<dbReference type="InterPro" id="IPR011992">
    <property type="entry name" value="EF-hand-dom_pair"/>
</dbReference>
<dbReference type="InterPro" id="IPR001202">
    <property type="entry name" value="WW_dom"/>
</dbReference>
<dbReference type="CDD" id="cd00201">
    <property type="entry name" value="WW"/>
    <property type="match status" value="1"/>
</dbReference>
<dbReference type="PANTHER" id="PTHR12932">
    <property type="entry name" value="P25 ALPHA-RELATED"/>
    <property type="match status" value="1"/>
</dbReference>
<evidence type="ECO:0000259" key="3">
    <source>
        <dbReference type="PROSITE" id="PS50020"/>
    </source>
</evidence>
<dbReference type="PANTHER" id="PTHR12932:SF9">
    <property type="entry name" value="TUBULIN POLYMERIZATION-PROMOTING PROTEIN HOMOLOG"/>
    <property type="match status" value="1"/>
</dbReference>
<dbReference type="Pfam" id="PF05517">
    <property type="entry name" value="p25-alpha"/>
    <property type="match status" value="2"/>
</dbReference>
<feature type="compositionally biased region" description="Low complexity" evidence="2">
    <location>
        <begin position="174"/>
        <end position="185"/>
    </location>
</feature>
<dbReference type="PROSITE" id="PS50020">
    <property type="entry name" value="WW_DOMAIN_2"/>
    <property type="match status" value="1"/>
</dbReference>
<proteinExistence type="inferred from homology"/>
<name>A0ABP0KCV9_9DINO</name>
<dbReference type="InterPro" id="IPR036020">
    <property type="entry name" value="WW_dom_sf"/>
</dbReference>
<dbReference type="EMBL" id="CAXAMM010010947">
    <property type="protein sequence ID" value="CAK9024628.1"/>
    <property type="molecule type" value="Genomic_DNA"/>
</dbReference>
<comment type="similarity">
    <text evidence="1">Belongs to the TPPP family.</text>
</comment>
<comment type="caution">
    <text evidence="4">The sequence shown here is derived from an EMBL/GenBank/DDBJ whole genome shotgun (WGS) entry which is preliminary data.</text>
</comment>
<feature type="region of interest" description="Disordered" evidence="2">
    <location>
        <begin position="164"/>
        <end position="234"/>
    </location>
</feature>
<gene>
    <name evidence="4" type="ORF">SCF082_LOCUS16719</name>
</gene>
<feature type="non-terminal residue" evidence="4">
    <location>
        <position position="234"/>
    </location>
</feature>
<evidence type="ECO:0000313" key="4">
    <source>
        <dbReference type="EMBL" id="CAK9024628.1"/>
    </source>
</evidence>
<dbReference type="SUPFAM" id="SSF47473">
    <property type="entry name" value="EF-hand"/>
    <property type="match status" value="1"/>
</dbReference>
<organism evidence="4 5">
    <name type="scientific">Durusdinium trenchii</name>
    <dbReference type="NCBI Taxonomy" id="1381693"/>
    <lineage>
        <taxon>Eukaryota</taxon>
        <taxon>Sar</taxon>
        <taxon>Alveolata</taxon>
        <taxon>Dinophyceae</taxon>
        <taxon>Suessiales</taxon>
        <taxon>Symbiodiniaceae</taxon>
        <taxon>Durusdinium</taxon>
    </lineage>
</organism>
<accession>A0ABP0KCV9</accession>
<dbReference type="Gene3D" id="2.20.70.10">
    <property type="match status" value="1"/>
</dbReference>
<dbReference type="Proteomes" id="UP001642464">
    <property type="component" value="Unassembled WGS sequence"/>
</dbReference>
<dbReference type="Gene3D" id="1.10.238.10">
    <property type="entry name" value="EF-hand"/>
    <property type="match status" value="1"/>
</dbReference>